<protein>
    <submittedName>
        <fullName evidence="1">NAD-dependent succinate-semialdehyde dehydrogenase</fullName>
    </submittedName>
</protein>
<dbReference type="EMBL" id="AKCV02000015">
    <property type="protein sequence ID" value="TMS58741.1"/>
    <property type="molecule type" value="Genomic_DNA"/>
</dbReference>
<dbReference type="Proteomes" id="UP000004277">
    <property type="component" value="Unassembled WGS sequence"/>
</dbReference>
<comment type="caution">
    <text evidence="1">The sequence shown here is derived from an EMBL/GenBank/DDBJ whole genome shotgun (WGS) entry which is preliminary data.</text>
</comment>
<keyword evidence="2" id="KW-1185">Reference proteome</keyword>
<gene>
    <name evidence="1" type="ORF">MW7_008545</name>
</gene>
<accession>A0ACD3SR70</accession>
<name>A0ACD3SR70_9BURK</name>
<reference evidence="1" key="1">
    <citation type="submission" date="2019-05" db="EMBL/GenBank/DDBJ databases">
        <title>Revised genome assembly of Burkholderiaceae (previously Ralstonia) sp. PBA.</title>
        <authorList>
            <person name="Gan H.M."/>
        </authorList>
    </citation>
    <scope>NUCLEOTIDE SEQUENCE</scope>
    <source>
        <strain evidence="1">PBA</strain>
    </source>
</reference>
<organism evidence="1 2">
    <name type="scientific">Imbroritus primus</name>
    <dbReference type="NCBI Taxonomy" id="3058603"/>
    <lineage>
        <taxon>Bacteria</taxon>
        <taxon>Pseudomonadati</taxon>
        <taxon>Pseudomonadota</taxon>
        <taxon>Betaproteobacteria</taxon>
        <taxon>Burkholderiales</taxon>
        <taxon>Burkholderiaceae</taxon>
        <taxon>Imbroritus</taxon>
    </lineage>
</organism>
<sequence>MANVLEQVVPDLYRDQCWINGEWVSERGRRVLEVTNPADGSVIGEIPNLGPADVKAAIDAASAAFRTWRKTTAAERADVLDRWYREILACKRELATVLMLEQGKPLAEALGEIQISADYVRWFAEEARRVAGEVIASPWPGQQLLVLKQPVGVCAAITPWNFPSSMVTRKLAPALAAGCTVVLKPAETTPFSALALGVLAERAGVPAGVINIVTGDAAPIGEALCADPVVRKISFTGSTHVGRLIAAQCAPTIKRLSLELGGNAPFIVFDDADIEAAVQGLMISKFRNTGQTCVCANRVYVHAGIYDAFAQALAQAVDKLIVGNGDAEGVTQGPLINSRALEKVEEYVQDALDHGGTLLRGGRPHSAGGTFYEPTIITNVSRQARMAREEIFGPVAPLYRFESEAELLEMVNDTEFGLAAYVYTQSQPRMLRMMESIECGMVAINSGLMTTVSAPFGGVKQSGLGREGGRQGIDEYLDEKYICIAP</sequence>
<evidence type="ECO:0000313" key="1">
    <source>
        <dbReference type="EMBL" id="TMS58741.1"/>
    </source>
</evidence>
<evidence type="ECO:0000313" key="2">
    <source>
        <dbReference type="Proteomes" id="UP000004277"/>
    </source>
</evidence>
<proteinExistence type="predicted"/>